<dbReference type="AlphaFoldDB" id="A0A814F668"/>
<sequence>MYHYTVKPCRHTICTDCLYDAVLKKVESQQDIFICPRCPAFDIHEDHHSVPAEQKCTIPQTAPSSITQDQTTSAFAWPDGTESWHLHEIRSQRESFVNKIDPEPLIITPASSVEREHQSVERVQQLDRDLSEPTSKVDQILVLPNQAIKHFPDVVDVDTDLREPSRPSETPN</sequence>
<gene>
    <name evidence="4" type="ORF">BJG266_LOCUS7033</name>
    <name evidence="5" type="ORF">QVE165_LOCUS13572</name>
</gene>
<reference evidence="5" key="1">
    <citation type="submission" date="2021-02" db="EMBL/GenBank/DDBJ databases">
        <authorList>
            <person name="Nowell W R."/>
        </authorList>
    </citation>
    <scope>NUCLEOTIDE SEQUENCE</scope>
</reference>
<proteinExistence type="predicted"/>
<dbReference type="EMBL" id="CAJNOM010000070">
    <property type="protein sequence ID" value="CAF0975582.1"/>
    <property type="molecule type" value="Genomic_DNA"/>
</dbReference>
<dbReference type="Proteomes" id="UP000663832">
    <property type="component" value="Unassembled WGS sequence"/>
</dbReference>
<dbReference type="SUPFAM" id="SSF57850">
    <property type="entry name" value="RING/U-box"/>
    <property type="match status" value="1"/>
</dbReference>
<name>A0A814F668_9BILA</name>
<protein>
    <recommendedName>
        <fullName evidence="7">RING-type domain-containing protein</fullName>
    </recommendedName>
</protein>
<keyword evidence="3" id="KW-0862">Zinc</keyword>
<keyword evidence="2" id="KW-0863">Zinc-finger</keyword>
<evidence type="ECO:0000256" key="2">
    <source>
        <dbReference type="ARBA" id="ARBA00022771"/>
    </source>
</evidence>
<evidence type="ECO:0000313" key="5">
    <source>
        <dbReference type="EMBL" id="CAF0975582.1"/>
    </source>
</evidence>
<comment type="caution">
    <text evidence="5">The sequence shown here is derived from an EMBL/GenBank/DDBJ whole genome shotgun (WGS) entry which is preliminary data.</text>
</comment>
<organism evidence="5 6">
    <name type="scientific">Adineta steineri</name>
    <dbReference type="NCBI Taxonomy" id="433720"/>
    <lineage>
        <taxon>Eukaryota</taxon>
        <taxon>Metazoa</taxon>
        <taxon>Spiralia</taxon>
        <taxon>Gnathifera</taxon>
        <taxon>Rotifera</taxon>
        <taxon>Eurotatoria</taxon>
        <taxon>Bdelloidea</taxon>
        <taxon>Adinetida</taxon>
        <taxon>Adinetidae</taxon>
        <taxon>Adineta</taxon>
    </lineage>
</organism>
<keyword evidence="1" id="KW-0479">Metal-binding</keyword>
<accession>A0A814F668</accession>
<dbReference type="EMBL" id="CAJNOI010000021">
    <property type="protein sequence ID" value="CAF0835773.1"/>
    <property type="molecule type" value="Genomic_DNA"/>
</dbReference>
<dbReference type="Proteomes" id="UP000663877">
    <property type="component" value="Unassembled WGS sequence"/>
</dbReference>
<evidence type="ECO:0000256" key="1">
    <source>
        <dbReference type="ARBA" id="ARBA00022723"/>
    </source>
</evidence>
<dbReference type="PROSITE" id="PS00518">
    <property type="entry name" value="ZF_RING_1"/>
    <property type="match status" value="1"/>
</dbReference>
<dbReference type="InterPro" id="IPR017907">
    <property type="entry name" value="Znf_RING_CS"/>
</dbReference>
<evidence type="ECO:0000313" key="4">
    <source>
        <dbReference type="EMBL" id="CAF0835773.1"/>
    </source>
</evidence>
<dbReference type="GO" id="GO:0008270">
    <property type="term" value="F:zinc ion binding"/>
    <property type="evidence" value="ECO:0007669"/>
    <property type="project" value="UniProtKB-KW"/>
</dbReference>
<evidence type="ECO:0000313" key="6">
    <source>
        <dbReference type="Proteomes" id="UP000663832"/>
    </source>
</evidence>
<evidence type="ECO:0008006" key="7">
    <source>
        <dbReference type="Google" id="ProtNLM"/>
    </source>
</evidence>
<evidence type="ECO:0000256" key="3">
    <source>
        <dbReference type="ARBA" id="ARBA00022833"/>
    </source>
</evidence>
<keyword evidence="6" id="KW-1185">Reference proteome</keyword>
<dbReference type="OrthoDB" id="10204965at2759"/>